<reference evidence="1 2" key="1">
    <citation type="submission" date="2019-03" db="EMBL/GenBank/DDBJ databases">
        <title>This is whole genome sequence of Paenibacillus sp MS74 strain.</title>
        <authorList>
            <person name="Trinh H.N."/>
        </authorList>
    </citation>
    <scope>NUCLEOTIDE SEQUENCE [LARGE SCALE GENOMIC DNA]</scope>
    <source>
        <strain evidence="1 2">MS74</strain>
    </source>
</reference>
<name>A0A4R5KVI4_9BACL</name>
<organism evidence="1 2">
    <name type="scientific">Paenibacillus piri</name>
    <dbReference type="NCBI Taxonomy" id="2547395"/>
    <lineage>
        <taxon>Bacteria</taxon>
        <taxon>Bacillati</taxon>
        <taxon>Bacillota</taxon>
        <taxon>Bacilli</taxon>
        <taxon>Bacillales</taxon>
        <taxon>Paenibacillaceae</taxon>
        <taxon>Paenibacillus</taxon>
    </lineage>
</organism>
<dbReference type="RefSeq" id="WP_133226049.1">
    <property type="nucleotide sequence ID" value="NZ_SMRT01000002.1"/>
</dbReference>
<evidence type="ECO:0008006" key="3">
    <source>
        <dbReference type="Google" id="ProtNLM"/>
    </source>
</evidence>
<dbReference type="InterPro" id="IPR036452">
    <property type="entry name" value="Ribo_hydro-like"/>
</dbReference>
<proteinExistence type="predicted"/>
<dbReference type="SUPFAM" id="SSF53590">
    <property type="entry name" value="Nucleoside hydrolase"/>
    <property type="match status" value="1"/>
</dbReference>
<dbReference type="PANTHER" id="PTHR43264:SF1">
    <property type="entry name" value="INOSINE_URIDINE-PREFERRING NUCLEOSIDE HYDROLASE DOMAIN-CONTAINING PROTEIN"/>
    <property type="match status" value="1"/>
</dbReference>
<accession>A0A4R5KVI4</accession>
<dbReference type="OrthoDB" id="128573at2"/>
<sequence length="303" mass="33390">MKPRTVLVGTDWWTDCDDVAAMRVLVWAEKQRMIDIMAIGINACMEYSVMSLDAFLQEEGRPGVPIGIDHKATDFGGNPPYQKNMAAGTHSTRTNADCEDAVRVYRRSLAHAQDKLDVVEIGYPQVLANLLLSPGDDISPLTGLELVSCKVNKLWMMAGNWGDEGNGVENNFARNPRSRAAGSYLCVHWPTAITFLGWEVANNILTGGTLTSSTDLVAQAMRDHNSSRGRSSWDPMLVLLACQGDETEAGYRTITGTARVDEQTGRNSFEILPNGNHSYVIKTKPDEYYKAAIDNILESMQRA</sequence>
<keyword evidence="2" id="KW-1185">Reference proteome</keyword>
<comment type="caution">
    <text evidence="1">The sequence shown here is derived from an EMBL/GenBank/DDBJ whole genome shotgun (WGS) entry which is preliminary data.</text>
</comment>
<dbReference type="EMBL" id="SMRT01000002">
    <property type="protein sequence ID" value="TDF99512.1"/>
    <property type="molecule type" value="Genomic_DNA"/>
</dbReference>
<dbReference type="PANTHER" id="PTHR43264">
    <property type="match status" value="1"/>
</dbReference>
<evidence type="ECO:0000313" key="2">
    <source>
        <dbReference type="Proteomes" id="UP000295636"/>
    </source>
</evidence>
<dbReference type="Proteomes" id="UP000295636">
    <property type="component" value="Unassembled WGS sequence"/>
</dbReference>
<dbReference type="Gene3D" id="3.90.245.10">
    <property type="entry name" value="Ribonucleoside hydrolase-like"/>
    <property type="match status" value="1"/>
</dbReference>
<gene>
    <name evidence="1" type="ORF">E1757_06610</name>
</gene>
<dbReference type="AlphaFoldDB" id="A0A4R5KVI4"/>
<protein>
    <recommendedName>
        <fullName evidence="3">Nucleoside hydrolase</fullName>
    </recommendedName>
</protein>
<evidence type="ECO:0000313" key="1">
    <source>
        <dbReference type="EMBL" id="TDF99512.1"/>
    </source>
</evidence>
<dbReference type="GO" id="GO:0016799">
    <property type="term" value="F:hydrolase activity, hydrolyzing N-glycosyl compounds"/>
    <property type="evidence" value="ECO:0007669"/>
    <property type="project" value="InterPro"/>
</dbReference>